<name>A0A9P5KRJ9_GEOCN</name>
<dbReference type="Proteomes" id="UP000750522">
    <property type="component" value="Unassembled WGS sequence"/>
</dbReference>
<protein>
    <submittedName>
        <fullName evidence="2">Uncharacterized protein</fullName>
    </submittedName>
</protein>
<proteinExistence type="predicted"/>
<reference evidence="2" key="2">
    <citation type="submission" date="2020-01" db="EMBL/GenBank/DDBJ databases">
        <authorList>
            <person name="Perkins V."/>
            <person name="Lessard M.-H."/>
            <person name="Dugat-Bony E."/>
            <person name="Frenette M."/>
            <person name="Labrie S."/>
        </authorList>
    </citation>
    <scope>NUCLEOTIDE SEQUENCE</scope>
    <source>
        <strain evidence="2">LMA-70</strain>
    </source>
</reference>
<dbReference type="AlphaFoldDB" id="A0A9P5KRJ9"/>
<feature type="chain" id="PRO_5040510454" evidence="1">
    <location>
        <begin position="19"/>
        <end position="66"/>
    </location>
</feature>
<organism evidence="2 3">
    <name type="scientific">Geotrichum candidum</name>
    <name type="common">Oospora lactis</name>
    <name type="synonym">Dipodascus geotrichum</name>
    <dbReference type="NCBI Taxonomy" id="1173061"/>
    <lineage>
        <taxon>Eukaryota</taxon>
        <taxon>Fungi</taxon>
        <taxon>Dikarya</taxon>
        <taxon>Ascomycota</taxon>
        <taxon>Saccharomycotina</taxon>
        <taxon>Dipodascomycetes</taxon>
        <taxon>Dipodascales</taxon>
        <taxon>Dipodascaceae</taxon>
        <taxon>Geotrichum</taxon>
    </lineage>
</organism>
<evidence type="ECO:0000256" key="1">
    <source>
        <dbReference type="SAM" id="SignalP"/>
    </source>
</evidence>
<evidence type="ECO:0000313" key="3">
    <source>
        <dbReference type="Proteomes" id="UP000750522"/>
    </source>
</evidence>
<keyword evidence="1" id="KW-0732">Signal</keyword>
<feature type="signal peptide" evidence="1">
    <location>
        <begin position="1"/>
        <end position="18"/>
    </location>
</feature>
<accession>A0A9P5KRJ9</accession>
<evidence type="ECO:0000313" key="2">
    <source>
        <dbReference type="EMBL" id="KAF5094203.1"/>
    </source>
</evidence>
<dbReference type="EMBL" id="QQZK01000199">
    <property type="protein sequence ID" value="KAF5094203.1"/>
    <property type="molecule type" value="Genomic_DNA"/>
</dbReference>
<sequence length="66" mass="7676">MLVLLVIIIIVIKQFEHTLNKFFHKHVLLAATHAKFTQFFERNPPSGLTALFARDFWVVEDIGYCS</sequence>
<gene>
    <name evidence="2" type="ORF">DV451_005066</name>
</gene>
<comment type="caution">
    <text evidence="2">The sequence shown here is derived from an EMBL/GenBank/DDBJ whole genome shotgun (WGS) entry which is preliminary data.</text>
</comment>
<reference evidence="2" key="1">
    <citation type="journal article" date="2020" name="Front. Microbiol.">
        <title>Phenotypic and Genetic Characterization of the Cheese Ripening Yeast Geotrichum candidum.</title>
        <authorList>
            <person name="Perkins V."/>
            <person name="Vignola S."/>
            <person name="Lessard M.H."/>
            <person name="Plante P.L."/>
            <person name="Corbeil J."/>
            <person name="Dugat-Bony E."/>
            <person name="Frenette M."/>
            <person name="Labrie S."/>
        </authorList>
    </citation>
    <scope>NUCLEOTIDE SEQUENCE</scope>
    <source>
        <strain evidence="2">LMA-70</strain>
    </source>
</reference>